<comment type="caution">
    <text evidence="5">The sequence shown here is derived from an EMBL/GenBank/DDBJ whole genome shotgun (WGS) entry which is preliminary data.</text>
</comment>
<dbReference type="CDD" id="cd00302">
    <property type="entry name" value="cytochrome_P450"/>
    <property type="match status" value="1"/>
</dbReference>
<dbReference type="SUPFAM" id="SSF48264">
    <property type="entry name" value="Cytochrome P450"/>
    <property type="match status" value="2"/>
</dbReference>
<evidence type="ECO:0000256" key="4">
    <source>
        <dbReference type="RuleBase" id="RU000461"/>
    </source>
</evidence>
<dbReference type="PRINTS" id="PR00463">
    <property type="entry name" value="EP450I"/>
</dbReference>
<dbReference type="Gene3D" id="1.10.630.10">
    <property type="entry name" value="Cytochrome P450"/>
    <property type="match status" value="2"/>
</dbReference>
<dbReference type="GO" id="GO:0005506">
    <property type="term" value="F:iron ion binding"/>
    <property type="evidence" value="ECO:0007669"/>
    <property type="project" value="InterPro"/>
</dbReference>
<dbReference type="PANTHER" id="PTHR24305:SF166">
    <property type="entry name" value="CYTOCHROME P450 12A4, MITOCHONDRIAL-RELATED"/>
    <property type="match status" value="1"/>
</dbReference>
<keyword evidence="4" id="KW-0503">Monooxygenase</keyword>
<dbReference type="InterPro" id="IPR050121">
    <property type="entry name" value="Cytochrome_P450_monoxygenase"/>
</dbReference>
<dbReference type="InterPro" id="IPR036396">
    <property type="entry name" value="Cyt_P450_sf"/>
</dbReference>
<keyword evidence="3 4" id="KW-0408">Iron</keyword>
<accession>A0A813M677</accession>
<feature type="binding site" description="axial binding residue" evidence="3">
    <location>
        <position position="448"/>
    </location>
    <ligand>
        <name>heme</name>
        <dbReference type="ChEBI" id="CHEBI:30413"/>
    </ligand>
    <ligandPart>
        <name>Fe</name>
        <dbReference type="ChEBI" id="CHEBI:18248"/>
    </ligandPart>
</feature>
<dbReference type="PANTHER" id="PTHR24305">
    <property type="entry name" value="CYTOCHROME P450"/>
    <property type="match status" value="1"/>
</dbReference>
<reference evidence="5" key="1">
    <citation type="submission" date="2021-02" db="EMBL/GenBank/DDBJ databases">
        <authorList>
            <person name="Nowell W R."/>
        </authorList>
    </citation>
    <scope>NUCLEOTIDE SEQUENCE</scope>
</reference>
<comment type="similarity">
    <text evidence="2 4">Belongs to the cytochrome P450 family.</text>
</comment>
<evidence type="ECO:0000313" key="5">
    <source>
        <dbReference type="EMBL" id="CAF0713554.1"/>
    </source>
</evidence>
<dbReference type="GO" id="GO:0016705">
    <property type="term" value="F:oxidoreductase activity, acting on paired donors, with incorporation or reduction of molecular oxygen"/>
    <property type="evidence" value="ECO:0007669"/>
    <property type="project" value="InterPro"/>
</dbReference>
<keyword evidence="4" id="KW-0560">Oxidoreductase</keyword>
<keyword evidence="3 4" id="KW-0349">Heme</keyword>
<dbReference type="PRINTS" id="PR00385">
    <property type="entry name" value="P450"/>
</dbReference>
<dbReference type="Pfam" id="PF00067">
    <property type="entry name" value="p450"/>
    <property type="match status" value="2"/>
</dbReference>
<dbReference type="PROSITE" id="PS00086">
    <property type="entry name" value="CYTOCHROME_P450"/>
    <property type="match status" value="1"/>
</dbReference>
<evidence type="ECO:0000256" key="3">
    <source>
        <dbReference type="PIRSR" id="PIRSR602401-1"/>
    </source>
</evidence>
<evidence type="ECO:0000313" key="6">
    <source>
        <dbReference type="Proteomes" id="UP000663860"/>
    </source>
</evidence>
<dbReference type="EMBL" id="CAJNOE010000002">
    <property type="protein sequence ID" value="CAF0713554.1"/>
    <property type="molecule type" value="Genomic_DNA"/>
</dbReference>
<dbReference type="GO" id="GO:0004497">
    <property type="term" value="F:monooxygenase activity"/>
    <property type="evidence" value="ECO:0007669"/>
    <property type="project" value="UniProtKB-KW"/>
</dbReference>
<dbReference type="GO" id="GO:0020037">
    <property type="term" value="F:heme binding"/>
    <property type="evidence" value="ECO:0007669"/>
    <property type="project" value="InterPro"/>
</dbReference>
<name>A0A813M677_9BILA</name>
<proteinExistence type="inferred from homology"/>
<evidence type="ECO:0000256" key="1">
    <source>
        <dbReference type="ARBA" id="ARBA00001971"/>
    </source>
</evidence>
<protein>
    <recommendedName>
        <fullName evidence="7">Cytochrome P450</fullName>
    </recommendedName>
</protein>
<dbReference type="Proteomes" id="UP000663860">
    <property type="component" value="Unassembled WGS sequence"/>
</dbReference>
<dbReference type="InterPro" id="IPR002401">
    <property type="entry name" value="Cyt_P450_E_grp-I"/>
</dbReference>
<evidence type="ECO:0008006" key="7">
    <source>
        <dbReference type="Google" id="ProtNLM"/>
    </source>
</evidence>
<evidence type="ECO:0000256" key="2">
    <source>
        <dbReference type="ARBA" id="ARBA00010617"/>
    </source>
</evidence>
<dbReference type="InterPro" id="IPR017972">
    <property type="entry name" value="Cyt_P450_CS"/>
</dbReference>
<dbReference type="AlphaFoldDB" id="A0A813M677"/>
<dbReference type="InterPro" id="IPR001128">
    <property type="entry name" value="Cyt_P450"/>
</dbReference>
<sequence>MKMKYFTLRGPIPGLSPHFFFGNTIQSGLISKAFSFHEVYGKFKSRFGDVFQFWLGPWRVIVVNLISPFVGAKFKRHASLTIPLLRRNKIIPNFDLIIDCTDKLLSQWRTVPSNHIHLDIPQQCRNLLLLIFGFLAFDYDLKTLDNTDNNELAQAVKDFMESIYPVFFLPKFAAFIYLRLSRRYQRARTIIQQYVYRIIDHELIDCSETVAERKRTSLIASLASALQDDEKTEMAKSEEEKKGLNRSEVLHEVLFFLLAGYETTSTALTWFIHLASKHPRIQQKIKAELLENNCLNRSEVLHEVLFFLLAGYETTSTALTWFIHLASKHPRIQQKIKAELLENNCKEDFSVEHLDSLVYLDCVIKEVLRFCPPVNGSARTLTMDDRLPESGTQLYAGDEVLIPFMNLARDPRYWFIDPELFYPERFLGEDKNHQSHALIPFGGGHRQCIGQDLARFELKVIIARLMQHVTFGDGGPEVNAGGHLQTATILPKHIGVTVQFEQ</sequence>
<keyword evidence="3 4" id="KW-0479">Metal-binding</keyword>
<organism evidence="5 6">
    <name type="scientific">Adineta steineri</name>
    <dbReference type="NCBI Taxonomy" id="433720"/>
    <lineage>
        <taxon>Eukaryota</taxon>
        <taxon>Metazoa</taxon>
        <taxon>Spiralia</taxon>
        <taxon>Gnathifera</taxon>
        <taxon>Rotifera</taxon>
        <taxon>Eurotatoria</taxon>
        <taxon>Bdelloidea</taxon>
        <taxon>Adinetida</taxon>
        <taxon>Adinetidae</taxon>
        <taxon>Adineta</taxon>
    </lineage>
</organism>
<gene>
    <name evidence="5" type="ORF">IZO911_LOCUS442</name>
</gene>
<comment type="cofactor">
    <cofactor evidence="1 3">
        <name>heme</name>
        <dbReference type="ChEBI" id="CHEBI:30413"/>
    </cofactor>
</comment>